<dbReference type="PRINTS" id="PR00385">
    <property type="entry name" value="P450"/>
</dbReference>
<evidence type="ECO:0000256" key="4">
    <source>
        <dbReference type="ARBA" id="ARBA00022723"/>
    </source>
</evidence>
<keyword evidence="5" id="KW-0560">Oxidoreductase</keyword>
<evidence type="ECO:0000256" key="2">
    <source>
        <dbReference type="ARBA" id="ARBA00010617"/>
    </source>
</evidence>
<dbReference type="Proteomes" id="UP000266234">
    <property type="component" value="Unassembled WGS sequence"/>
</dbReference>
<accession>A0A395T519</accession>
<keyword evidence="4" id="KW-0479">Metal-binding</keyword>
<organism evidence="8 9">
    <name type="scientific">Fusarium longipes</name>
    <dbReference type="NCBI Taxonomy" id="694270"/>
    <lineage>
        <taxon>Eukaryota</taxon>
        <taxon>Fungi</taxon>
        <taxon>Dikarya</taxon>
        <taxon>Ascomycota</taxon>
        <taxon>Pezizomycotina</taxon>
        <taxon>Sordariomycetes</taxon>
        <taxon>Hypocreomycetidae</taxon>
        <taxon>Hypocreales</taxon>
        <taxon>Nectriaceae</taxon>
        <taxon>Fusarium</taxon>
    </lineage>
</organism>
<dbReference type="GO" id="GO:0005506">
    <property type="term" value="F:iron ion binding"/>
    <property type="evidence" value="ECO:0007669"/>
    <property type="project" value="InterPro"/>
</dbReference>
<comment type="cofactor">
    <cofactor evidence="1">
        <name>heme</name>
        <dbReference type="ChEBI" id="CHEBI:30413"/>
    </cofactor>
</comment>
<sequence>MATENGYFREDASDILYIYQEIWYGSVVRVAPNSLMISDATLWRRICAVRSPYVRADWYRGMRFEPDKDIILTYKSDKHMEMRTKMTAGYAGKESENLERTLNARITELLRLIKNTYISDDQSYKPFDWGLMSSNLTLDVVTELGFSHCIGNIESNSDVFDYYGSIAEGLPIIQALTIFPWIVTMFENSSILRRIMPSTEDKVGYGRLLGFAKKRARERFGPAKIEKRDMLGSLIRHGISQKEAEAETIVQMMAGTDPAATALRVAIMYITTQPQVHKRLLNEFESYGLLTKPPIEEIIPAAKASKMPYLQACIKESLRICPPFCGLLEKVVPPGGDVLEDGRVLPEGTHIGLSFWGMMRDPKVFGDDADVFRPERWFHTDEEKLRVMERSVECVFSAGRFTCLGKDLAILQVNKVIVEDSSIFQMEFPCRLLDQGSYDYKGSDSPNAQQIKPLSVIEAEFQLSDDLYDMGNLVGGPNGSKLSSQYQEILFSLIPTAAASQGSSRIALEHDQDRTRAWLEERVPNFDPPVTDMLSGIPSDLGLRISKPPQKCEESKSAVFQARASVAANPMISRVDLYRKLLDTYESEKARWVQYKNDARPRGDAKQQELDAYDSELPDNIIDHRVRTYVSYIDEESASEMLQQAKENLRACVQRNIDDSEDIYPVVMSPANWASYLSTDFQPIDLLSNPQTMAQTLLDTEKALAILQAKQRQLLGNDQDVAKLNAALQTAQSQYEDANAAMSSGLLDTAVDVIKLYFKAVLTGLTADENPIAAINGLTSSLSSVNDVLTQSNLPHLTPTAWSQLCTQQQNVMMKQNQLKIAQINYSRAQISAAEAAASDKKTELYSINNQIITKQMDIEYYHNMLQQVQNPMSMPITIPGPPGPETEQLTAQDIASAAVPGSPTSLNVPSVLGGASVWQTITLQAQSGSTEDEAMVKINVDDHPSSSGCLFWSHTTATTTTTGNSADEHDTTNTDIQVGFNVMKVEIQRPWMNASLLSQSQQFYRTAETPIAAYDTKVVTTALHNFQDFDKEEGGPGLLPSFPTSFIVAKDVHIIYTSNKGFSDAFKKDIESNASSGGGFLCFQSSSSSHGPGVQVEKMSVSTSSNAISIKIPAPQILGWISELVGKDDTQKQYPQLPADEFVDAAADS</sequence>
<dbReference type="SUPFAM" id="SSF48264">
    <property type="entry name" value="Cytochrome P450"/>
    <property type="match status" value="1"/>
</dbReference>
<dbReference type="Pfam" id="PF00067">
    <property type="entry name" value="p450"/>
    <property type="match status" value="1"/>
</dbReference>
<keyword evidence="6" id="KW-0408">Iron</keyword>
<dbReference type="EMBL" id="PXOG01000041">
    <property type="protein sequence ID" value="RGP79771.1"/>
    <property type="molecule type" value="Genomic_DNA"/>
</dbReference>
<protein>
    <submittedName>
        <fullName evidence="8">Cytochrome p450</fullName>
    </submittedName>
</protein>
<keyword evidence="7" id="KW-0503">Monooxygenase</keyword>
<evidence type="ECO:0000256" key="6">
    <source>
        <dbReference type="ARBA" id="ARBA00023004"/>
    </source>
</evidence>
<name>A0A395T519_9HYPO</name>
<keyword evidence="3" id="KW-0349">Heme</keyword>
<dbReference type="OrthoDB" id="1470350at2759"/>
<dbReference type="InterPro" id="IPR001128">
    <property type="entry name" value="Cyt_P450"/>
</dbReference>
<dbReference type="PANTHER" id="PTHR24305:SF77">
    <property type="entry name" value="CYTOCHROME P450 MONOOXYGENASE"/>
    <property type="match status" value="1"/>
</dbReference>
<gene>
    <name evidence="8" type="ORF">FLONG3_2084</name>
</gene>
<dbReference type="GO" id="GO:0020037">
    <property type="term" value="F:heme binding"/>
    <property type="evidence" value="ECO:0007669"/>
    <property type="project" value="InterPro"/>
</dbReference>
<evidence type="ECO:0000256" key="3">
    <source>
        <dbReference type="ARBA" id="ARBA00022617"/>
    </source>
</evidence>
<evidence type="ECO:0000256" key="7">
    <source>
        <dbReference type="ARBA" id="ARBA00023033"/>
    </source>
</evidence>
<evidence type="ECO:0000313" key="8">
    <source>
        <dbReference type="EMBL" id="RGP79771.1"/>
    </source>
</evidence>
<evidence type="ECO:0000256" key="5">
    <source>
        <dbReference type="ARBA" id="ARBA00023002"/>
    </source>
</evidence>
<proteinExistence type="inferred from homology"/>
<dbReference type="GO" id="GO:0004497">
    <property type="term" value="F:monooxygenase activity"/>
    <property type="evidence" value="ECO:0007669"/>
    <property type="project" value="UniProtKB-KW"/>
</dbReference>
<dbReference type="InterPro" id="IPR050121">
    <property type="entry name" value="Cytochrome_P450_monoxygenase"/>
</dbReference>
<dbReference type="GO" id="GO:0016705">
    <property type="term" value="F:oxidoreductase activity, acting on paired donors, with incorporation or reduction of molecular oxygen"/>
    <property type="evidence" value="ECO:0007669"/>
    <property type="project" value="InterPro"/>
</dbReference>
<dbReference type="Gene3D" id="1.10.630.10">
    <property type="entry name" value="Cytochrome P450"/>
    <property type="match status" value="1"/>
</dbReference>
<dbReference type="AlphaFoldDB" id="A0A395T519"/>
<keyword evidence="9" id="KW-1185">Reference proteome</keyword>
<dbReference type="InterPro" id="IPR036396">
    <property type="entry name" value="Cyt_P450_sf"/>
</dbReference>
<comment type="caution">
    <text evidence="8">The sequence shown here is derived from an EMBL/GenBank/DDBJ whole genome shotgun (WGS) entry which is preliminary data.</text>
</comment>
<reference evidence="8 9" key="1">
    <citation type="journal article" date="2018" name="PLoS Pathog.">
        <title>Evolution of structural diversity of trichothecenes, a family of toxins produced by plant pathogenic and entomopathogenic fungi.</title>
        <authorList>
            <person name="Proctor R.H."/>
            <person name="McCormick S.P."/>
            <person name="Kim H.S."/>
            <person name="Cardoza R.E."/>
            <person name="Stanley A.M."/>
            <person name="Lindo L."/>
            <person name="Kelly A."/>
            <person name="Brown D.W."/>
            <person name="Lee T."/>
            <person name="Vaughan M.M."/>
            <person name="Alexander N.J."/>
            <person name="Busman M."/>
            <person name="Gutierrez S."/>
        </authorList>
    </citation>
    <scope>NUCLEOTIDE SEQUENCE [LARGE SCALE GENOMIC DNA]</scope>
    <source>
        <strain evidence="8 9">NRRL 20695</strain>
    </source>
</reference>
<evidence type="ECO:0000313" key="9">
    <source>
        <dbReference type="Proteomes" id="UP000266234"/>
    </source>
</evidence>
<dbReference type="STRING" id="694270.A0A395T519"/>
<comment type="similarity">
    <text evidence="2">Belongs to the cytochrome P450 family.</text>
</comment>
<evidence type="ECO:0000256" key="1">
    <source>
        <dbReference type="ARBA" id="ARBA00001971"/>
    </source>
</evidence>
<dbReference type="PANTHER" id="PTHR24305">
    <property type="entry name" value="CYTOCHROME P450"/>
    <property type="match status" value="1"/>
</dbReference>